<evidence type="ECO:0000313" key="4">
    <source>
        <dbReference type="Proteomes" id="UP000507470"/>
    </source>
</evidence>
<feature type="transmembrane region" description="Helical" evidence="1">
    <location>
        <begin position="78"/>
        <end position="96"/>
    </location>
</feature>
<keyword evidence="4" id="KW-1185">Reference proteome</keyword>
<feature type="transmembrane region" description="Helical" evidence="1">
    <location>
        <begin position="489"/>
        <end position="506"/>
    </location>
</feature>
<evidence type="ECO:0000259" key="2">
    <source>
        <dbReference type="Pfam" id="PF00149"/>
    </source>
</evidence>
<feature type="transmembrane region" description="Helical" evidence="1">
    <location>
        <begin position="417"/>
        <end position="435"/>
    </location>
</feature>
<proteinExistence type="predicted"/>
<dbReference type="InterPro" id="IPR051158">
    <property type="entry name" value="Metallophosphoesterase_sf"/>
</dbReference>
<reference evidence="3 4" key="1">
    <citation type="submission" date="2020-06" db="EMBL/GenBank/DDBJ databases">
        <authorList>
            <person name="Li R."/>
            <person name="Bekaert M."/>
        </authorList>
    </citation>
    <scope>NUCLEOTIDE SEQUENCE [LARGE SCALE GENOMIC DNA]</scope>
    <source>
        <strain evidence="4">wild</strain>
    </source>
</reference>
<protein>
    <submittedName>
        <fullName evidence="3">Transmembrane protein with metallophosphoesterase domain</fullName>
    </submittedName>
</protein>
<keyword evidence="1" id="KW-0472">Membrane</keyword>
<keyword evidence="1 3" id="KW-0812">Transmembrane</keyword>
<accession>A0A6J8ERE0</accession>
<dbReference type="Proteomes" id="UP000507470">
    <property type="component" value="Unassembled WGS sequence"/>
</dbReference>
<gene>
    <name evidence="3" type="ORF">MCOR_55183</name>
</gene>
<feature type="transmembrane region" description="Helical" evidence="1">
    <location>
        <begin position="150"/>
        <end position="167"/>
    </location>
</feature>
<dbReference type="GO" id="GO:0016787">
    <property type="term" value="F:hydrolase activity"/>
    <property type="evidence" value="ECO:0007669"/>
    <property type="project" value="InterPro"/>
</dbReference>
<feature type="transmembrane region" description="Helical" evidence="1">
    <location>
        <begin position="39"/>
        <end position="58"/>
    </location>
</feature>
<dbReference type="SUPFAM" id="SSF56300">
    <property type="entry name" value="Metallo-dependent phosphatases"/>
    <property type="match status" value="2"/>
</dbReference>
<dbReference type="OrthoDB" id="783096at2759"/>
<feature type="domain" description="Calcineurin-like phosphoesterase" evidence="2">
    <location>
        <begin position="193"/>
        <end position="361"/>
    </location>
</feature>
<dbReference type="PANTHER" id="PTHR31302">
    <property type="entry name" value="TRANSMEMBRANE PROTEIN WITH METALLOPHOSPHOESTERASE DOMAIN-RELATED"/>
    <property type="match status" value="1"/>
</dbReference>
<feature type="domain" description="Calcineurin-like phosphoesterase" evidence="2">
    <location>
        <begin position="532"/>
        <end position="706"/>
    </location>
</feature>
<sequence length="763" mass="84993">MIMRRRGALVVSVVAIVLSVIFAESWVLSLESKLRGRILRIQVVIFIQCAVAVMSIFLWKNLSSVFQTKGHDASPPPLLWKFILILYTIFAHGSYLSNVFLVRTEPTVLGIVSYLCLGAHIQMFTFLVIAKAVGFMIKLCKKRPLKNNRTAILAIFYGFLMTSYGYYRICQPPIVKNVTIPIKNLPPSLNGFTITLLSDIHIGPTVGKKQLEIAVDITNSLQSDVVVIDGDLVDGVVSQLKDAVQPLRNIKSKHGIFYVTGNHEYYTMDVENWMETLKELGVHVLHNANAKVPADKADDNSLCFVGTDDIEADRIRYDGHGMKLDTAIKGCSTEQITILLAHQPNAAKIAMMSNNKIDLILCESWVLSLENRLKGIIMKIQFVIFLEGVVALMSIFIWKNLSSICQDKGHQASTLRLLWKLILILYTMLAHGSYASNVFLNRTEPTFLGTISYLCLGAHVQLFTFLVFAKAVNLIIRLGKKRPFKDDHTAILAIVYGLLMTTYGYYKVCQPPIVKNVTIPLKNLPSSLNGFTISLLSDIHIGPTVGKKQLEIAVDITNNLQSDVVVIDGDLVDGMVSQLKDAVQPLRNIQSKHGIFYVTGNHEYYTMDVENWMEAIKELGIHVLHNANAKVPADKPDDTSLCFVGTDDIEADRIRYAGHGMKLDTAIKGCSTGQINILIAHQPKAAKIALGSNNKIDLILCGHTHGGQMFPYIISSYLVNPFYAGLYQHGDTFIYVSMGTYYWGFPLRIGTQHEITKIKLLSE</sequence>
<feature type="transmembrane region" description="Helical" evidence="1">
    <location>
        <begin position="376"/>
        <end position="397"/>
    </location>
</feature>
<dbReference type="Pfam" id="PF00149">
    <property type="entry name" value="Metallophos"/>
    <property type="match status" value="2"/>
</dbReference>
<name>A0A6J8ERE0_MYTCO</name>
<evidence type="ECO:0000256" key="1">
    <source>
        <dbReference type="SAM" id="Phobius"/>
    </source>
</evidence>
<feature type="transmembrane region" description="Helical" evidence="1">
    <location>
        <begin position="108"/>
        <end position="129"/>
    </location>
</feature>
<feature type="transmembrane region" description="Helical" evidence="1">
    <location>
        <begin position="447"/>
        <end position="468"/>
    </location>
</feature>
<dbReference type="PANTHER" id="PTHR31302:SF0">
    <property type="entry name" value="TRANSMEMBRANE PROTEIN WITH METALLOPHOSPHOESTERASE DOMAIN"/>
    <property type="match status" value="1"/>
</dbReference>
<dbReference type="EMBL" id="CACVKT020009745">
    <property type="protein sequence ID" value="CAC5423184.1"/>
    <property type="molecule type" value="Genomic_DNA"/>
</dbReference>
<dbReference type="AlphaFoldDB" id="A0A6J8ERE0"/>
<dbReference type="InterPro" id="IPR029052">
    <property type="entry name" value="Metallo-depent_PP-like"/>
</dbReference>
<organism evidence="3 4">
    <name type="scientific">Mytilus coruscus</name>
    <name type="common">Sea mussel</name>
    <dbReference type="NCBI Taxonomy" id="42192"/>
    <lineage>
        <taxon>Eukaryota</taxon>
        <taxon>Metazoa</taxon>
        <taxon>Spiralia</taxon>
        <taxon>Lophotrochozoa</taxon>
        <taxon>Mollusca</taxon>
        <taxon>Bivalvia</taxon>
        <taxon>Autobranchia</taxon>
        <taxon>Pteriomorphia</taxon>
        <taxon>Mytilida</taxon>
        <taxon>Mytiloidea</taxon>
        <taxon>Mytilidae</taxon>
        <taxon>Mytilinae</taxon>
        <taxon>Mytilus</taxon>
    </lineage>
</organism>
<dbReference type="InterPro" id="IPR004843">
    <property type="entry name" value="Calcineurin-like_PHP"/>
</dbReference>
<dbReference type="Gene3D" id="3.60.21.10">
    <property type="match status" value="2"/>
</dbReference>
<dbReference type="CDD" id="cd07385">
    <property type="entry name" value="MPP_YkuE_C"/>
    <property type="match status" value="1"/>
</dbReference>
<evidence type="ECO:0000313" key="3">
    <source>
        <dbReference type="EMBL" id="CAC5423184.1"/>
    </source>
</evidence>
<keyword evidence="1" id="KW-1133">Transmembrane helix</keyword>